<dbReference type="Pfam" id="PF00561">
    <property type="entry name" value="Abhydrolase_1"/>
    <property type="match status" value="1"/>
</dbReference>
<protein>
    <submittedName>
        <fullName evidence="2">3-oxoadipate enol-lactonase 2</fullName>
        <ecNumber evidence="2">3.1.1.24</ecNumber>
    </submittedName>
</protein>
<dbReference type="PRINTS" id="PR00111">
    <property type="entry name" value="ABHYDROLASE"/>
</dbReference>
<gene>
    <name evidence="2" type="primary">catD</name>
    <name evidence="2" type="ORF">AGR4C_Cc160154</name>
</gene>
<dbReference type="InterPro" id="IPR000073">
    <property type="entry name" value="AB_hydrolase_1"/>
</dbReference>
<proteinExistence type="predicted"/>
<dbReference type="EC" id="3.1.1.24" evidence="2"/>
<dbReference type="SUPFAM" id="SSF53474">
    <property type="entry name" value="alpha/beta-Hydrolases"/>
    <property type="match status" value="1"/>
</dbReference>
<organism evidence="2 3">
    <name type="scientific">Agrobacterium tumefaciens str. Kerr 14</name>
    <dbReference type="NCBI Taxonomy" id="1183424"/>
    <lineage>
        <taxon>Bacteria</taxon>
        <taxon>Pseudomonadati</taxon>
        <taxon>Pseudomonadota</taxon>
        <taxon>Alphaproteobacteria</taxon>
        <taxon>Hyphomicrobiales</taxon>
        <taxon>Rhizobiaceae</taxon>
        <taxon>Rhizobium/Agrobacterium group</taxon>
        <taxon>Agrobacterium</taxon>
        <taxon>Agrobacterium tumefaciens complex</taxon>
    </lineage>
</organism>
<dbReference type="AlphaFoldDB" id="A0A1S7P7J6"/>
<dbReference type="PANTHER" id="PTHR43433:SF1">
    <property type="entry name" value="BLL5160 PROTEIN"/>
    <property type="match status" value="1"/>
</dbReference>
<reference evidence="2 3" key="1">
    <citation type="submission" date="2016-01" db="EMBL/GenBank/DDBJ databases">
        <authorList>
            <person name="Oliw E.H."/>
        </authorList>
    </citation>
    <scope>NUCLEOTIDE SEQUENCE [LARGE SCALE GENOMIC DNA]</scope>
    <source>
        <strain evidence="2 3">Kerr 14</strain>
    </source>
</reference>
<dbReference type="RefSeq" id="WP_003521919.1">
    <property type="nucleotide sequence ID" value="NZ_LT009730.1"/>
</dbReference>
<evidence type="ECO:0000259" key="1">
    <source>
        <dbReference type="Pfam" id="PF00561"/>
    </source>
</evidence>
<dbReference type="Proteomes" id="UP000191897">
    <property type="component" value="Unassembled WGS sequence"/>
</dbReference>
<dbReference type="EMBL" id="FBWC01000008">
    <property type="protein sequence ID" value="CUX16986.1"/>
    <property type="molecule type" value="Genomic_DNA"/>
</dbReference>
<evidence type="ECO:0000313" key="2">
    <source>
        <dbReference type="EMBL" id="CUX16986.1"/>
    </source>
</evidence>
<dbReference type="Gene3D" id="3.40.50.1820">
    <property type="entry name" value="alpha/beta hydrolase"/>
    <property type="match status" value="1"/>
</dbReference>
<evidence type="ECO:0000313" key="3">
    <source>
        <dbReference type="Proteomes" id="UP000191897"/>
    </source>
</evidence>
<feature type="domain" description="AB hydrolase-1" evidence="1">
    <location>
        <begin position="26"/>
        <end position="136"/>
    </location>
</feature>
<keyword evidence="2" id="KW-0378">Hydrolase</keyword>
<dbReference type="NCBIfam" id="TIGR02427">
    <property type="entry name" value="protocat_pcaD"/>
    <property type="match status" value="1"/>
</dbReference>
<dbReference type="GO" id="GO:0047570">
    <property type="term" value="F:3-oxoadipate enol-lactonase activity"/>
    <property type="evidence" value="ECO:0007669"/>
    <property type="project" value="UniProtKB-EC"/>
</dbReference>
<dbReference type="InterPro" id="IPR026968">
    <property type="entry name" value="PcaD/CatD"/>
</dbReference>
<dbReference type="GO" id="GO:0042952">
    <property type="term" value="P:beta-ketoadipate pathway"/>
    <property type="evidence" value="ECO:0007669"/>
    <property type="project" value="InterPro"/>
</dbReference>
<dbReference type="PANTHER" id="PTHR43433">
    <property type="entry name" value="HYDROLASE, ALPHA/BETA FOLD FAMILY PROTEIN"/>
    <property type="match status" value="1"/>
</dbReference>
<dbReference type="InterPro" id="IPR029058">
    <property type="entry name" value="AB_hydrolase_fold"/>
</dbReference>
<dbReference type="InterPro" id="IPR050471">
    <property type="entry name" value="AB_hydrolase"/>
</dbReference>
<accession>A0A1S7P7J6</accession>
<name>A0A1S7P7J6_AGRTU</name>
<sequence length="265" mass="28588">MPYLDLTSHRLHYRINGDTDDGTGKPWLMFCNSLGTDLRMWDAQVVELSRHYRVLRYDCRGHGLSSAPPAPYTLTDLGNDVIALLDALDIARAHFCGLSIGGLTGQWLGLHARERFGRIVVCATAARIGTAESWNARIEAVRENGLGGLTAVTAMRWFTPVFNAAEPAIVGRILDSFAATSIDGYIGCCAALAGSDLRKDIDKIANPLLAISGEDDPVCPPSELEAIAAGVRQGRHVSLPGRHIVNVESASVFNPVLLEFFGSES</sequence>